<name>A0ABS8CN73_9RHOB</name>
<comment type="similarity">
    <text evidence="2">Belongs to the bacterial sugar transferase family.</text>
</comment>
<evidence type="ECO:0000256" key="6">
    <source>
        <dbReference type="ARBA" id="ARBA00022989"/>
    </source>
</evidence>
<evidence type="ECO:0000256" key="5">
    <source>
        <dbReference type="ARBA" id="ARBA00022692"/>
    </source>
</evidence>
<dbReference type="RefSeq" id="WP_226936065.1">
    <property type="nucleotide sequence ID" value="NZ_JACDXX010000011.1"/>
</dbReference>
<dbReference type="PANTHER" id="PTHR30576:SF4">
    <property type="entry name" value="UNDECAPRENYL-PHOSPHATE GALACTOSE PHOSPHOTRANSFERASE"/>
    <property type="match status" value="1"/>
</dbReference>
<reference evidence="11 12" key="1">
    <citation type="submission" date="2020-07" db="EMBL/GenBank/DDBJ databases">
        <title>Pseudogemmobacter sp. nov., isolated from poultry manure in Taiwan.</title>
        <authorList>
            <person name="Lin S.-Y."/>
            <person name="Tang Y.-S."/>
            <person name="Young C.-C."/>
        </authorList>
    </citation>
    <scope>NUCLEOTIDE SEQUENCE [LARGE SCALE GENOMIC DNA]</scope>
    <source>
        <strain evidence="11 12">CC-YST710</strain>
    </source>
</reference>
<dbReference type="Pfam" id="PF02397">
    <property type="entry name" value="Bac_transf"/>
    <property type="match status" value="1"/>
</dbReference>
<dbReference type="Proteomes" id="UP001198571">
    <property type="component" value="Unassembled WGS sequence"/>
</dbReference>
<keyword evidence="12" id="KW-1185">Reference proteome</keyword>
<dbReference type="InterPro" id="IPR003362">
    <property type="entry name" value="Bact_transf"/>
</dbReference>
<evidence type="ECO:0000256" key="9">
    <source>
        <dbReference type="SAM" id="Phobius"/>
    </source>
</evidence>
<evidence type="ECO:0000256" key="7">
    <source>
        <dbReference type="ARBA" id="ARBA00023136"/>
    </source>
</evidence>
<keyword evidence="4 11" id="KW-0808">Transferase</keyword>
<comment type="subcellular location">
    <subcellularLocation>
        <location evidence="1">Cell membrane</location>
    </subcellularLocation>
</comment>
<keyword evidence="5 9" id="KW-0812">Transmembrane</keyword>
<evidence type="ECO:0000259" key="10">
    <source>
        <dbReference type="Pfam" id="PF02397"/>
    </source>
</evidence>
<gene>
    <name evidence="11" type="ORF">H0485_12565</name>
</gene>
<feature type="domain" description="Bacterial sugar transferase" evidence="10">
    <location>
        <begin position="33"/>
        <end position="223"/>
    </location>
</feature>
<evidence type="ECO:0000256" key="3">
    <source>
        <dbReference type="ARBA" id="ARBA00022475"/>
    </source>
</evidence>
<evidence type="ECO:0000256" key="2">
    <source>
        <dbReference type="ARBA" id="ARBA00006464"/>
    </source>
</evidence>
<evidence type="ECO:0000313" key="11">
    <source>
        <dbReference type="EMBL" id="MCB5410828.1"/>
    </source>
</evidence>
<accession>A0ABS8CN73</accession>
<dbReference type="PANTHER" id="PTHR30576">
    <property type="entry name" value="COLANIC BIOSYNTHESIS UDP-GLUCOSE LIPID CARRIER TRANSFERASE"/>
    <property type="match status" value="1"/>
</dbReference>
<organism evidence="11 12">
    <name type="scientific">Pseudogemmobacter faecipullorum</name>
    <dbReference type="NCBI Taxonomy" id="2755041"/>
    <lineage>
        <taxon>Bacteria</taxon>
        <taxon>Pseudomonadati</taxon>
        <taxon>Pseudomonadota</taxon>
        <taxon>Alphaproteobacteria</taxon>
        <taxon>Rhodobacterales</taxon>
        <taxon>Paracoccaceae</taxon>
        <taxon>Pseudogemmobacter</taxon>
    </lineage>
</organism>
<keyword evidence="8" id="KW-0270">Exopolysaccharide synthesis</keyword>
<keyword evidence="6 9" id="KW-1133">Transmembrane helix</keyword>
<dbReference type="GO" id="GO:0016740">
    <property type="term" value="F:transferase activity"/>
    <property type="evidence" value="ECO:0007669"/>
    <property type="project" value="UniProtKB-KW"/>
</dbReference>
<feature type="transmembrane region" description="Helical" evidence="9">
    <location>
        <begin position="38"/>
        <end position="61"/>
    </location>
</feature>
<evidence type="ECO:0000313" key="12">
    <source>
        <dbReference type="Proteomes" id="UP001198571"/>
    </source>
</evidence>
<proteinExistence type="inferred from homology"/>
<keyword evidence="7 9" id="KW-0472">Membrane</keyword>
<protein>
    <submittedName>
        <fullName evidence="11">Sugar transferase</fullName>
    </submittedName>
</protein>
<sequence length="228" mass="25244">MKQVAGGIKLPGRAQAAPAPLRQETGFYQRGGKRGLDLLLVTASLPVALPLIAFFALLIALQGGAPFYGHWRLGRGGRAFRCWKLRSMVRDADAQLARYLRDHPAAQQEWERGFKLEHDPRITGIGLILRRSSLDELPQIFNILRGDMSCVGPRPVTRAETRFYGAELALCQGMRPGLTGLWQVSGRSGLSYDARVALDLRYVRNCSARLDLQIILRTFGAMLTASGR</sequence>
<evidence type="ECO:0000256" key="4">
    <source>
        <dbReference type="ARBA" id="ARBA00022679"/>
    </source>
</evidence>
<evidence type="ECO:0000256" key="8">
    <source>
        <dbReference type="ARBA" id="ARBA00023169"/>
    </source>
</evidence>
<comment type="caution">
    <text evidence="11">The sequence shown here is derived from an EMBL/GenBank/DDBJ whole genome shotgun (WGS) entry which is preliminary data.</text>
</comment>
<evidence type="ECO:0000256" key="1">
    <source>
        <dbReference type="ARBA" id="ARBA00004236"/>
    </source>
</evidence>
<dbReference type="EMBL" id="JACDXX010000011">
    <property type="protein sequence ID" value="MCB5410828.1"/>
    <property type="molecule type" value="Genomic_DNA"/>
</dbReference>
<keyword evidence="3" id="KW-1003">Cell membrane</keyword>